<evidence type="ECO:0000256" key="3">
    <source>
        <dbReference type="ARBA" id="ARBA00022692"/>
    </source>
</evidence>
<evidence type="ECO:0000313" key="12">
    <source>
        <dbReference type="EMBL" id="ODV88887.1"/>
    </source>
</evidence>
<evidence type="ECO:0000256" key="10">
    <source>
        <dbReference type="RuleBase" id="RU000488"/>
    </source>
</evidence>
<dbReference type="AlphaFoldDB" id="A0A1E4TAT7"/>
<dbReference type="SUPFAM" id="SSF103506">
    <property type="entry name" value="Mitochondrial carrier"/>
    <property type="match status" value="1"/>
</dbReference>
<evidence type="ECO:0000256" key="11">
    <source>
        <dbReference type="SAM" id="Phobius"/>
    </source>
</evidence>
<evidence type="ECO:0008006" key="14">
    <source>
        <dbReference type="Google" id="ProtNLM"/>
    </source>
</evidence>
<sequence>MSTQTQTPAEIADRPRISKHSWEYVVRSGIAGGLAGSAAKTAIAPLDRVKILFQTSNEDFLQYRGSLKGTARAISRIYRDSGVYGLFQGHSVTIVRIMPYAAIKFVAYEQVRNFFIPSKEYETHIRRAISGSLSGIVSVMFTYPLEVIRVRMAYESKIHHHHETPVTHFSEHGVLATTRRIYANGGLHNFYRGFSATVIGIIPYAGVSFWTHDFAHDLLRLPAIEKYTTIESESLDRPPLKVWAELTAGGLSGMVAQTASYPLEVIRRRMQVHDGSRQSIIGLGKEIVRVDGFKGLYVGLSIGFIKVVPMAAISFLVYERVKFALGI</sequence>
<dbReference type="PANTHER" id="PTHR24089">
    <property type="entry name" value="SOLUTE CARRIER FAMILY 25"/>
    <property type="match status" value="1"/>
</dbReference>
<evidence type="ECO:0000256" key="7">
    <source>
        <dbReference type="ARBA" id="ARBA00023128"/>
    </source>
</evidence>
<dbReference type="InterPro" id="IPR018108">
    <property type="entry name" value="MCP_transmembrane"/>
</dbReference>
<dbReference type="PROSITE" id="PS50920">
    <property type="entry name" value="SOLCAR"/>
    <property type="match status" value="3"/>
</dbReference>
<dbReference type="Proteomes" id="UP000095023">
    <property type="component" value="Unassembled WGS sequence"/>
</dbReference>
<evidence type="ECO:0000256" key="9">
    <source>
        <dbReference type="PROSITE-ProRule" id="PRU00282"/>
    </source>
</evidence>
<accession>A0A1E4TAT7</accession>
<gene>
    <name evidence="12" type="ORF">CANCADRAFT_32336</name>
</gene>
<keyword evidence="7" id="KW-0496">Mitochondrion</keyword>
<protein>
    <recommendedName>
        <fullName evidence="14">Mitochondrial carrier protein LEU5</fullName>
    </recommendedName>
</protein>
<dbReference type="InterPro" id="IPR023395">
    <property type="entry name" value="MCP_dom_sf"/>
</dbReference>
<feature type="repeat" description="Solcar" evidence="9">
    <location>
        <begin position="23"/>
        <end position="114"/>
    </location>
</feature>
<keyword evidence="2 10" id="KW-0813">Transport</keyword>
<dbReference type="GO" id="GO:0015228">
    <property type="term" value="F:coenzyme A transmembrane transporter activity"/>
    <property type="evidence" value="ECO:0007669"/>
    <property type="project" value="EnsemblFungi"/>
</dbReference>
<comment type="similarity">
    <text evidence="10">Belongs to the mitochondrial carrier (TC 2.A.29) family.</text>
</comment>
<dbReference type="Gene3D" id="1.50.40.10">
    <property type="entry name" value="Mitochondrial carrier domain"/>
    <property type="match status" value="1"/>
</dbReference>
<dbReference type="InterPro" id="IPR002067">
    <property type="entry name" value="MCP"/>
</dbReference>
<feature type="repeat" description="Solcar" evidence="9">
    <location>
        <begin position="122"/>
        <end position="218"/>
    </location>
</feature>
<evidence type="ECO:0000313" key="13">
    <source>
        <dbReference type="Proteomes" id="UP000095023"/>
    </source>
</evidence>
<evidence type="ECO:0000256" key="8">
    <source>
        <dbReference type="ARBA" id="ARBA00023136"/>
    </source>
</evidence>
<dbReference type="Pfam" id="PF00153">
    <property type="entry name" value="Mito_carr"/>
    <property type="match status" value="3"/>
</dbReference>
<keyword evidence="5" id="KW-0999">Mitochondrion inner membrane</keyword>
<evidence type="ECO:0000256" key="5">
    <source>
        <dbReference type="ARBA" id="ARBA00022792"/>
    </source>
</evidence>
<keyword evidence="13" id="KW-1185">Reference proteome</keyword>
<evidence type="ECO:0000256" key="4">
    <source>
        <dbReference type="ARBA" id="ARBA00022737"/>
    </source>
</evidence>
<keyword evidence="4" id="KW-0677">Repeat</keyword>
<dbReference type="EMBL" id="KV453843">
    <property type="protein sequence ID" value="ODV88887.1"/>
    <property type="molecule type" value="Genomic_DNA"/>
</dbReference>
<reference evidence="13" key="1">
    <citation type="submission" date="2016-02" db="EMBL/GenBank/DDBJ databases">
        <title>Comparative genomics of biotechnologically important yeasts.</title>
        <authorList>
            <consortium name="DOE Joint Genome Institute"/>
            <person name="Riley R."/>
            <person name="Haridas S."/>
            <person name="Wolfe K.H."/>
            <person name="Lopes M.R."/>
            <person name="Hittinger C.T."/>
            <person name="Goker M."/>
            <person name="Salamov A."/>
            <person name="Wisecaver J."/>
            <person name="Long T.M."/>
            <person name="Aerts A.L."/>
            <person name="Barry K."/>
            <person name="Choi C."/>
            <person name="Clum A."/>
            <person name="Coughlan A.Y."/>
            <person name="Deshpande S."/>
            <person name="Douglass A.P."/>
            <person name="Hanson S.J."/>
            <person name="Klenk H.-P."/>
            <person name="Labutti K."/>
            <person name="Lapidus A."/>
            <person name="Lindquist E."/>
            <person name="Lipzen A."/>
            <person name="Meier-Kolthoff J.P."/>
            <person name="Ohm R.A."/>
            <person name="Otillar R.P."/>
            <person name="Pangilinan J."/>
            <person name="Peng Y."/>
            <person name="Rokas A."/>
            <person name="Rosa C.A."/>
            <person name="Scheuner C."/>
            <person name="Sibirny A.A."/>
            <person name="Slot J.C."/>
            <person name="Stielow J.B."/>
            <person name="Sun H."/>
            <person name="Kurtzman C.P."/>
            <person name="Blackwell M."/>
            <person name="Jeffries T.W."/>
            <person name="Grigoriev I.V."/>
        </authorList>
    </citation>
    <scope>NUCLEOTIDE SEQUENCE [LARGE SCALE GENOMIC DNA]</scope>
    <source>
        <strain evidence="13">NRRL Y-17796</strain>
    </source>
</reference>
<keyword evidence="6 11" id="KW-1133">Transmembrane helix</keyword>
<dbReference type="OrthoDB" id="270584at2759"/>
<dbReference type="GO" id="GO:0005743">
    <property type="term" value="C:mitochondrial inner membrane"/>
    <property type="evidence" value="ECO:0007669"/>
    <property type="project" value="UniProtKB-SubCell"/>
</dbReference>
<comment type="subcellular location">
    <subcellularLocation>
        <location evidence="1">Mitochondrion inner membrane</location>
        <topology evidence="1">Multi-pass membrane protein</topology>
    </subcellularLocation>
</comment>
<organism evidence="12 13">
    <name type="scientific">Tortispora caseinolytica NRRL Y-17796</name>
    <dbReference type="NCBI Taxonomy" id="767744"/>
    <lineage>
        <taxon>Eukaryota</taxon>
        <taxon>Fungi</taxon>
        <taxon>Dikarya</taxon>
        <taxon>Ascomycota</taxon>
        <taxon>Saccharomycotina</taxon>
        <taxon>Trigonopsidomycetes</taxon>
        <taxon>Trigonopsidales</taxon>
        <taxon>Trigonopsidaceae</taxon>
        <taxon>Tortispora</taxon>
    </lineage>
</organism>
<feature type="repeat" description="Solcar" evidence="9">
    <location>
        <begin position="240"/>
        <end position="324"/>
    </location>
</feature>
<dbReference type="PRINTS" id="PR00926">
    <property type="entry name" value="MITOCARRIER"/>
</dbReference>
<feature type="transmembrane region" description="Helical" evidence="11">
    <location>
        <begin position="296"/>
        <end position="318"/>
    </location>
</feature>
<keyword evidence="3 9" id="KW-0812">Transmembrane</keyword>
<proteinExistence type="inferred from homology"/>
<evidence type="ECO:0000256" key="2">
    <source>
        <dbReference type="ARBA" id="ARBA00022448"/>
    </source>
</evidence>
<evidence type="ECO:0000256" key="1">
    <source>
        <dbReference type="ARBA" id="ARBA00004448"/>
    </source>
</evidence>
<evidence type="ECO:0000256" key="6">
    <source>
        <dbReference type="ARBA" id="ARBA00022989"/>
    </source>
</evidence>
<name>A0A1E4TAT7_9ASCO</name>
<keyword evidence="8 9" id="KW-0472">Membrane</keyword>